<evidence type="ECO:0000256" key="4">
    <source>
        <dbReference type="ARBA" id="ARBA00022840"/>
    </source>
</evidence>
<dbReference type="InterPro" id="IPR007371">
    <property type="entry name" value="TPK_catalytic"/>
</dbReference>
<dbReference type="SUPFAM" id="SSF63999">
    <property type="entry name" value="Thiamin pyrophosphokinase, catalytic domain"/>
    <property type="match status" value="1"/>
</dbReference>
<evidence type="ECO:0000256" key="3">
    <source>
        <dbReference type="ARBA" id="ARBA00022777"/>
    </source>
</evidence>
<feature type="domain" description="Thiamin pyrophosphokinase thiamin-binding" evidence="6">
    <location>
        <begin position="141"/>
        <end position="207"/>
    </location>
</feature>
<dbReference type="GO" id="GO:0016301">
    <property type="term" value="F:kinase activity"/>
    <property type="evidence" value="ECO:0007669"/>
    <property type="project" value="UniProtKB-KW"/>
</dbReference>
<proteinExistence type="predicted"/>
<organism evidence="7 8">
    <name type="scientific">Paenibacillus spiritus</name>
    <dbReference type="NCBI Taxonomy" id="2496557"/>
    <lineage>
        <taxon>Bacteria</taxon>
        <taxon>Bacillati</taxon>
        <taxon>Bacillota</taxon>
        <taxon>Bacilli</taxon>
        <taxon>Bacillales</taxon>
        <taxon>Paenibacillaceae</taxon>
        <taxon>Paenibacillus</taxon>
    </lineage>
</organism>
<dbReference type="PANTHER" id="PTHR41299">
    <property type="entry name" value="THIAMINE PYROPHOSPHOKINASE"/>
    <property type="match status" value="1"/>
</dbReference>
<gene>
    <name evidence="7" type="ORF">F4V43_06155</name>
</gene>
<name>A0A5J5GFJ4_9BACL</name>
<dbReference type="GO" id="GO:0006772">
    <property type="term" value="P:thiamine metabolic process"/>
    <property type="evidence" value="ECO:0007669"/>
    <property type="project" value="UniProtKB-UniRule"/>
</dbReference>
<dbReference type="SUPFAM" id="SSF63862">
    <property type="entry name" value="Thiamin pyrophosphokinase, substrate-binding domain"/>
    <property type="match status" value="1"/>
</dbReference>
<evidence type="ECO:0000256" key="2">
    <source>
        <dbReference type="ARBA" id="ARBA00022741"/>
    </source>
</evidence>
<dbReference type="SMART" id="SM00983">
    <property type="entry name" value="TPK_B1_binding"/>
    <property type="match status" value="1"/>
</dbReference>
<dbReference type="CDD" id="cd07995">
    <property type="entry name" value="TPK"/>
    <property type="match status" value="1"/>
</dbReference>
<evidence type="ECO:0000313" key="7">
    <source>
        <dbReference type="EMBL" id="KAA9006522.1"/>
    </source>
</evidence>
<dbReference type="Proteomes" id="UP000367750">
    <property type="component" value="Unassembled WGS sequence"/>
</dbReference>
<sequence>MSSQRVVIFGGGELSDDFVEVLKEGDFVIGADRGALFLVEHGISPHTAVGDFDSVSAEDLERIRENSGSLIACDAFDKDLTDSELALELALERQPAEILLVGVTGSRLDHSLASIQMMTRATDRQVACSLLNRNNLVTILNSHAEIQDRGYTYVSLLPLTPAVTGITLRGFLYPLENATLRLGQSLGVSNKLTGASGTVSITSGLLLVIQSRD</sequence>
<dbReference type="InterPro" id="IPR006282">
    <property type="entry name" value="Thi_PPkinase"/>
</dbReference>
<protein>
    <recommendedName>
        <fullName evidence="5">Thiamine diphosphokinase</fullName>
        <ecNumber evidence="5">2.7.6.2</ecNumber>
    </recommendedName>
</protein>
<dbReference type="EC" id="2.7.6.2" evidence="5"/>
<dbReference type="InterPro" id="IPR036759">
    <property type="entry name" value="TPK_catalytic_sf"/>
</dbReference>
<dbReference type="GO" id="GO:0005524">
    <property type="term" value="F:ATP binding"/>
    <property type="evidence" value="ECO:0007669"/>
    <property type="project" value="UniProtKB-KW"/>
</dbReference>
<dbReference type="GO" id="GO:0009229">
    <property type="term" value="P:thiamine diphosphate biosynthetic process"/>
    <property type="evidence" value="ECO:0007669"/>
    <property type="project" value="InterPro"/>
</dbReference>
<keyword evidence="8" id="KW-1185">Reference proteome</keyword>
<keyword evidence="4" id="KW-0067">ATP-binding</keyword>
<keyword evidence="1 7" id="KW-0808">Transferase</keyword>
<evidence type="ECO:0000256" key="1">
    <source>
        <dbReference type="ARBA" id="ARBA00022679"/>
    </source>
</evidence>
<dbReference type="EMBL" id="VYKK01000005">
    <property type="protein sequence ID" value="KAA9006522.1"/>
    <property type="molecule type" value="Genomic_DNA"/>
</dbReference>
<reference evidence="7 8" key="1">
    <citation type="submission" date="2019-09" db="EMBL/GenBank/DDBJ databases">
        <title>Bacillus ochoae sp. nov., Paenibacillus whitsoniae sp. nov., Paenibacillus spiritus sp. nov. Isolated from the Mars Exploration Rover during spacecraft assembly.</title>
        <authorList>
            <person name="Seuylemezian A."/>
            <person name="Vaishampayan P."/>
        </authorList>
    </citation>
    <scope>NUCLEOTIDE SEQUENCE [LARGE SCALE GENOMIC DNA]</scope>
    <source>
        <strain evidence="7 8">MER_111</strain>
    </source>
</reference>
<dbReference type="GO" id="GO:0004788">
    <property type="term" value="F:thiamine diphosphokinase activity"/>
    <property type="evidence" value="ECO:0007669"/>
    <property type="project" value="UniProtKB-UniRule"/>
</dbReference>
<dbReference type="AlphaFoldDB" id="A0A5J5GFJ4"/>
<dbReference type="InterPro" id="IPR007373">
    <property type="entry name" value="Thiamin_PyroPKinase_B1-bd"/>
</dbReference>
<evidence type="ECO:0000259" key="6">
    <source>
        <dbReference type="SMART" id="SM00983"/>
    </source>
</evidence>
<dbReference type="PANTHER" id="PTHR41299:SF1">
    <property type="entry name" value="THIAMINE PYROPHOSPHOKINASE"/>
    <property type="match status" value="1"/>
</dbReference>
<evidence type="ECO:0000313" key="8">
    <source>
        <dbReference type="Proteomes" id="UP000367750"/>
    </source>
</evidence>
<dbReference type="NCBIfam" id="TIGR01378">
    <property type="entry name" value="thi_PPkinase"/>
    <property type="match status" value="1"/>
</dbReference>
<evidence type="ECO:0000256" key="5">
    <source>
        <dbReference type="NCBIfam" id="TIGR01378"/>
    </source>
</evidence>
<dbReference type="InterPro" id="IPR036371">
    <property type="entry name" value="TPK_B1-bd_sf"/>
</dbReference>
<dbReference type="OrthoDB" id="9804377at2"/>
<accession>A0A5J5GFJ4</accession>
<comment type="caution">
    <text evidence="7">The sequence shown here is derived from an EMBL/GenBank/DDBJ whole genome shotgun (WGS) entry which is preliminary data.</text>
</comment>
<dbReference type="RefSeq" id="WP_150457352.1">
    <property type="nucleotide sequence ID" value="NZ_VYKK01000005.1"/>
</dbReference>
<dbReference type="InterPro" id="IPR053149">
    <property type="entry name" value="TPK"/>
</dbReference>
<dbReference type="Pfam" id="PF04265">
    <property type="entry name" value="TPK_B1_binding"/>
    <property type="match status" value="1"/>
</dbReference>
<keyword evidence="2" id="KW-0547">Nucleotide-binding</keyword>
<dbReference type="GO" id="GO:0030975">
    <property type="term" value="F:thiamine binding"/>
    <property type="evidence" value="ECO:0007669"/>
    <property type="project" value="InterPro"/>
</dbReference>
<dbReference type="Gene3D" id="3.40.50.10240">
    <property type="entry name" value="Thiamin pyrophosphokinase, catalytic domain"/>
    <property type="match status" value="1"/>
</dbReference>
<keyword evidence="3 7" id="KW-0418">Kinase</keyword>
<dbReference type="Pfam" id="PF04263">
    <property type="entry name" value="TPK_catalytic"/>
    <property type="match status" value="1"/>
</dbReference>